<comment type="catalytic activity">
    <reaction evidence="7">
        <text>[protein]-L-isoaspartate + S-adenosyl-L-methionine = [protein]-L-isoaspartate alpha-methyl ester + S-adenosyl-L-homocysteine</text>
        <dbReference type="Rhea" id="RHEA:12705"/>
        <dbReference type="Rhea" id="RHEA-COMP:12143"/>
        <dbReference type="Rhea" id="RHEA-COMP:12144"/>
        <dbReference type="ChEBI" id="CHEBI:57856"/>
        <dbReference type="ChEBI" id="CHEBI:59789"/>
        <dbReference type="ChEBI" id="CHEBI:90596"/>
        <dbReference type="ChEBI" id="CHEBI:90598"/>
        <dbReference type="EC" id="2.1.1.77"/>
    </reaction>
</comment>
<gene>
    <name evidence="7" type="primary">pcm</name>
    <name evidence="8" type="ORF">FHQ18_05565</name>
</gene>
<dbReference type="Pfam" id="PF01135">
    <property type="entry name" value="PCMT"/>
    <property type="match status" value="1"/>
</dbReference>
<evidence type="ECO:0000256" key="5">
    <source>
        <dbReference type="ARBA" id="ARBA00022679"/>
    </source>
</evidence>
<evidence type="ECO:0000256" key="6">
    <source>
        <dbReference type="ARBA" id="ARBA00022691"/>
    </source>
</evidence>
<dbReference type="InterPro" id="IPR000682">
    <property type="entry name" value="PCMT"/>
</dbReference>
<comment type="subcellular location">
    <subcellularLocation>
        <location evidence="1 7">Cytoplasm</location>
    </subcellularLocation>
</comment>
<dbReference type="GO" id="GO:0032259">
    <property type="term" value="P:methylation"/>
    <property type="evidence" value="ECO:0007669"/>
    <property type="project" value="UniProtKB-KW"/>
</dbReference>
<dbReference type="Gene3D" id="3.40.50.150">
    <property type="entry name" value="Vaccinia Virus protein VP39"/>
    <property type="match status" value="1"/>
</dbReference>
<protein>
    <recommendedName>
        <fullName evidence="7">Protein-L-isoaspartate O-methyltransferase</fullName>
        <ecNumber evidence="7">2.1.1.77</ecNumber>
    </recommendedName>
    <alternativeName>
        <fullName evidence="7">L-isoaspartyl protein carboxyl methyltransferase</fullName>
    </alternativeName>
    <alternativeName>
        <fullName evidence="7">Protein L-isoaspartyl methyltransferase</fullName>
    </alternativeName>
    <alternativeName>
        <fullName evidence="7">Protein-beta-aspartate methyltransferase</fullName>
        <shortName evidence="7">PIMT</shortName>
    </alternativeName>
</protein>
<evidence type="ECO:0000256" key="7">
    <source>
        <dbReference type="HAMAP-Rule" id="MF_00090"/>
    </source>
</evidence>
<evidence type="ECO:0000256" key="2">
    <source>
        <dbReference type="ARBA" id="ARBA00005369"/>
    </source>
</evidence>
<keyword evidence="3 7" id="KW-0963">Cytoplasm</keyword>
<dbReference type="NCBIfam" id="TIGR00080">
    <property type="entry name" value="pimt"/>
    <property type="match status" value="1"/>
</dbReference>
<dbReference type="FunFam" id="3.40.50.150:FF:000010">
    <property type="entry name" value="Protein-L-isoaspartate O-methyltransferase"/>
    <property type="match status" value="1"/>
</dbReference>
<dbReference type="AlphaFoldDB" id="A0A5A8F3T7"/>
<comment type="similarity">
    <text evidence="2 7">Belongs to the methyltransferase superfamily. L-isoaspartyl/D-aspartyl protein methyltransferase family.</text>
</comment>
<dbReference type="PANTHER" id="PTHR11579:SF0">
    <property type="entry name" value="PROTEIN-L-ISOASPARTATE(D-ASPARTATE) O-METHYLTRANSFERASE"/>
    <property type="match status" value="1"/>
</dbReference>
<dbReference type="SUPFAM" id="SSF53335">
    <property type="entry name" value="S-adenosyl-L-methionine-dependent methyltransferases"/>
    <property type="match status" value="1"/>
</dbReference>
<dbReference type="OrthoDB" id="9810066at2"/>
<dbReference type="NCBIfam" id="NF001453">
    <property type="entry name" value="PRK00312.1"/>
    <property type="match status" value="1"/>
</dbReference>
<evidence type="ECO:0000256" key="3">
    <source>
        <dbReference type="ARBA" id="ARBA00022490"/>
    </source>
</evidence>
<comment type="caution">
    <text evidence="8">The sequence shown here is derived from an EMBL/GenBank/DDBJ whole genome shotgun (WGS) entry which is preliminary data.</text>
</comment>
<dbReference type="GO" id="GO:0004719">
    <property type="term" value="F:protein-L-isoaspartate (D-aspartate) O-methyltransferase activity"/>
    <property type="evidence" value="ECO:0007669"/>
    <property type="project" value="UniProtKB-UniRule"/>
</dbReference>
<proteinExistence type="inferred from homology"/>
<sequence>MVEVQLAGRDVRDEKVLETFLQIPRELFVLEKYRYSAYDDSPLPIGYGQTISQPYMVAKMTEILNLHKNDILLEIGSGSGYQAAIASRLCKFVYSVELVPELAEFARNNLEKAGIDNVEVICGDGSIGLEEFAPYDKIVITAAIEEVPLELFDQLKDGGCIVAPEGPRYTQQLVKYEKINNEIVKEVYFGCVFVPLRGEKGFKE</sequence>
<dbReference type="HAMAP" id="MF_00090">
    <property type="entry name" value="PIMT"/>
    <property type="match status" value="1"/>
</dbReference>
<dbReference type="PANTHER" id="PTHR11579">
    <property type="entry name" value="PROTEIN-L-ISOASPARTATE O-METHYLTRANSFERASE"/>
    <property type="match status" value="1"/>
</dbReference>
<keyword evidence="6 7" id="KW-0949">S-adenosyl-L-methionine</keyword>
<keyword evidence="5 7" id="KW-0808">Transferase</keyword>
<keyword evidence="9" id="KW-1185">Reference proteome</keyword>
<feature type="active site" evidence="7">
    <location>
        <position position="52"/>
    </location>
</feature>
<keyword evidence="4 7" id="KW-0489">Methyltransferase</keyword>
<dbReference type="GO" id="GO:0030091">
    <property type="term" value="P:protein repair"/>
    <property type="evidence" value="ECO:0007669"/>
    <property type="project" value="UniProtKB-UniRule"/>
</dbReference>
<name>A0A5A8F3T7_9BACT</name>
<dbReference type="Proteomes" id="UP000322876">
    <property type="component" value="Unassembled WGS sequence"/>
</dbReference>
<dbReference type="EMBL" id="VFJB01000004">
    <property type="protein sequence ID" value="KAA0258627.1"/>
    <property type="molecule type" value="Genomic_DNA"/>
</dbReference>
<dbReference type="PROSITE" id="PS01279">
    <property type="entry name" value="PCMT"/>
    <property type="match status" value="1"/>
</dbReference>
<dbReference type="EC" id="2.1.1.77" evidence="7"/>
<reference evidence="8 9" key="1">
    <citation type="submission" date="2019-06" db="EMBL/GenBank/DDBJ databases">
        <title>Genomic insights into carbon and energy metabolism of Deferribacter autotrophicus revealed new metabolic traits in the phylum Deferribacteres.</title>
        <authorList>
            <person name="Slobodkin A.I."/>
            <person name="Slobodkina G.B."/>
            <person name="Allioux M."/>
            <person name="Alain K."/>
            <person name="Jebbar M."/>
            <person name="Shadrin V."/>
            <person name="Kublanov I.V."/>
            <person name="Toshchakov S.V."/>
            <person name="Bonch-Osmolovskaya E.A."/>
        </authorList>
    </citation>
    <scope>NUCLEOTIDE SEQUENCE [LARGE SCALE GENOMIC DNA]</scope>
    <source>
        <strain evidence="8 9">SL50</strain>
    </source>
</reference>
<dbReference type="CDD" id="cd02440">
    <property type="entry name" value="AdoMet_MTases"/>
    <property type="match status" value="1"/>
</dbReference>
<organism evidence="8 9">
    <name type="scientific">Deferribacter autotrophicus</name>
    <dbReference type="NCBI Taxonomy" id="500465"/>
    <lineage>
        <taxon>Bacteria</taxon>
        <taxon>Pseudomonadati</taxon>
        <taxon>Deferribacterota</taxon>
        <taxon>Deferribacteres</taxon>
        <taxon>Deferribacterales</taxon>
        <taxon>Deferribacteraceae</taxon>
        <taxon>Deferribacter</taxon>
    </lineage>
</organism>
<accession>A0A5A8F3T7</accession>
<comment type="function">
    <text evidence="7">Catalyzes the methyl esterification of L-isoaspartyl residues in peptides and proteins that result from spontaneous decomposition of normal L-aspartyl and L-asparaginyl residues. It plays a role in the repair and/or degradation of damaged proteins.</text>
</comment>
<evidence type="ECO:0000256" key="1">
    <source>
        <dbReference type="ARBA" id="ARBA00004496"/>
    </source>
</evidence>
<dbReference type="InterPro" id="IPR029063">
    <property type="entry name" value="SAM-dependent_MTases_sf"/>
</dbReference>
<evidence type="ECO:0000256" key="4">
    <source>
        <dbReference type="ARBA" id="ARBA00022603"/>
    </source>
</evidence>
<evidence type="ECO:0000313" key="9">
    <source>
        <dbReference type="Proteomes" id="UP000322876"/>
    </source>
</evidence>
<evidence type="ECO:0000313" key="8">
    <source>
        <dbReference type="EMBL" id="KAA0258627.1"/>
    </source>
</evidence>
<dbReference type="GO" id="GO:0005737">
    <property type="term" value="C:cytoplasm"/>
    <property type="evidence" value="ECO:0007669"/>
    <property type="project" value="UniProtKB-SubCell"/>
</dbReference>